<feature type="disulfide bond" evidence="11">
    <location>
        <begin position="90"/>
        <end position="105"/>
    </location>
</feature>
<evidence type="ECO:0000256" key="6">
    <source>
        <dbReference type="ARBA" id="ARBA00022989"/>
    </source>
</evidence>
<evidence type="ECO:0000256" key="10">
    <source>
        <dbReference type="ARBA" id="ARBA00023180"/>
    </source>
</evidence>
<dbReference type="HOGENOM" id="CLU_008163_4_0_1"/>
<feature type="disulfide bond" evidence="11">
    <location>
        <begin position="45"/>
        <end position="60"/>
    </location>
</feature>
<dbReference type="PROSITE" id="PS00010">
    <property type="entry name" value="ASX_HYDROXYL"/>
    <property type="match status" value="1"/>
</dbReference>
<dbReference type="InterPro" id="IPR023415">
    <property type="entry name" value="LDLR_class-A_CS"/>
</dbReference>
<dbReference type="Pfam" id="PF00057">
    <property type="entry name" value="Ldl_recept_a"/>
    <property type="match status" value="5"/>
</dbReference>
<dbReference type="InterPro" id="IPR002172">
    <property type="entry name" value="LDrepeatLR_classA_rpt"/>
</dbReference>
<dbReference type="AlphaFoldDB" id="T1KTW9"/>
<dbReference type="CDD" id="cd00054">
    <property type="entry name" value="EGF_CA"/>
    <property type="match status" value="1"/>
</dbReference>
<feature type="disulfide bond" evidence="11">
    <location>
        <begin position="26"/>
        <end position="38"/>
    </location>
</feature>
<feature type="signal peptide" evidence="12">
    <location>
        <begin position="1"/>
        <end position="20"/>
    </location>
</feature>
<dbReference type="InterPro" id="IPR018097">
    <property type="entry name" value="EGF_Ca-bd_CS"/>
</dbReference>
<evidence type="ECO:0000313" key="14">
    <source>
        <dbReference type="EnsemblMetazoa" id="tetur21g01290.1"/>
    </source>
</evidence>
<evidence type="ECO:0000256" key="4">
    <source>
        <dbReference type="ARBA" id="ARBA00022692"/>
    </source>
</evidence>
<organism evidence="14 15">
    <name type="scientific">Tetranychus urticae</name>
    <name type="common">Two-spotted spider mite</name>
    <dbReference type="NCBI Taxonomy" id="32264"/>
    <lineage>
        <taxon>Eukaryota</taxon>
        <taxon>Metazoa</taxon>
        <taxon>Ecdysozoa</taxon>
        <taxon>Arthropoda</taxon>
        <taxon>Chelicerata</taxon>
        <taxon>Arachnida</taxon>
        <taxon>Acari</taxon>
        <taxon>Acariformes</taxon>
        <taxon>Trombidiformes</taxon>
        <taxon>Prostigmata</taxon>
        <taxon>Eleutherengona</taxon>
        <taxon>Raphignathae</taxon>
        <taxon>Tetranychoidea</taxon>
        <taxon>Tetranychidae</taxon>
        <taxon>Tetranychus</taxon>
    </lineage>
</organism>
<gene>
    <name evidence="14" type="primary">107367356</name>
</gene>
<dbReference type="InterPro" id="IPR001881">
    <property type="entry name" value="EGF-like_Ca-bd_dom"/>
</dbReference>
<evidence type="ECO:0000256" key="5">
    <source>
        <dbReference type="ARBA" id="ARBA00022737"/>
    </source>
</evidence>
<dbReference type="InterPro" id="IPR036055">
    <property type="entry name" value="LDL_receptor-like_sf"/>
</dbReference>
<dbReference type="PROSITE" id="PS01209">
    <property type="entry name" value="LDLRA_1"/>
    <property type="match status" value="2"/>
</dbReference>
<feature type="domain" description="EGF-like" evidence="13">
    <location>
        <begin position="288"/>
        <end position="303"/>
    </location>
</feature>
<proteinExistence type="predicted"/>
<dbReference type="EnsemblMetazoa" id="tetur21g01290.1">
    <property type="protein sequence ID" value="tetur21g01290.1"/>
    <property type="gene ID" value="tetur21g01290"/>
</dbReference>
<dbReference type="InterPro" id="IPR000742">
    <property type="entry name" value="EGF"/>
</dbReference>
<dbReference type="GO" id="GO:0042562">
    <property type="term" value="F:hormone binding"/>
    <property type="evidence" value="ECO:0007669"/>
    <property type="project" value="TreeGrafter"/>
</dbReference>
<dbReference type="GO" id="GO:0005509">
    <property type="term" value="F:calcium ion binding"/>
    <property type="evidence" value="ECO:0007669"/>
    <property type="project" value="InterPro"/>
</dbReference>
<dbReference type="eggNOG" id="KOG1215">
    <property type="taxonomic scope" value="Eukaryota"/>
</dbReference>
<keyword evidence="12" id="KW-0732">Signal</keyword>
<keyword evidence="10" id="KW-0325">Glycoprotein</keyword>
<feature type="disulfide bond" evidence="11">
    <location>
        <begin position="136"/>
        <end position="151"/>
    </location>
</feature>
<dbReference type="Gene3D" id="4.10.400.10">
    <property type="entry name" value="Low-density Lipoprotein Receptor"/>
    <property type="match status" value="6"/>
</dbReference>
<dbReference type="SMART" id="SM00179">
    <property type="entry name" value="EGF_CA"/>
    <property type="match status" value="1"/>
</dbReference>
<dbReference type="EMBL" id="CAEY01000548">
    <property type="status" value="NOT_ANNOTATED_CDS"/>
    <property type="molecule type" value="Genomic_DNA"/>
</dbReference>
<accession>T1KTW9</accession>
<dbReference type="OMA" id="VAWPLRC"/>
<dbReference type="PRINTS" id="PR00261">
    <property type="entry name" value="LDLRECEPTOR"/>
</dbReference>
<evidence type="ECO:0000313" key="15">
    <source>
        <dbReference type="Proteomes" id="UP000015104"/>
    </source>
</evidence>
<name>T1KTW9_TETUR</name>
<dbReference type="OrthoDB" id="10022113at2759"/>
<dbReference type="InterPro" id="IPR011042">
    <property type="entry name" value="6-blade_b-propeller_TolB-like"/>
</dbReference>
<evidence type="ECO:0000256" key="1">
    <source>
        <dbReference type="ARBA" id="ARBA00004479"/>
    </source>
</evidence>
<keyword evidence="9" id="KW-0675">Receptor</keyword>
<dbReference type="PANTHER" id="PTHR22722">
    <property type="entry name" value="LOW-DENSITY LIPOPROTEIN RECEPTOR-RELATED PROTEIN 2-RELATED"/>
    <property type="match status" value="1"/>
</dbReference>
<evidence type="ECO:0000256" key="11">
    <source>
        <dbReference type="PROSITE-ProRule" id="PRU00124"/>
    </source>
</evidence>
<dbReference type="FunFam" id="2.10.25.10:FF:000009">
    <property type="entry name" value="Low-density lipoprotein receptor isoform 1"/>
    <property type="match status" value="1"/>
</dbReference>
<dbReference type="PROSITE" id="PS01186">
    <property type="entry name" value="EGF_2"/>
    <property type="match status" value="2"/>
</dbReference>
<dbReference type="PROSITE" id="PS01187">
    <property type="entry name" value="EGF_CA"/>
    <property type="match status" value="1"/>
</dbReference>
<keyword evidence="4" id="KW-0812">Transmembrane</keyword>
<keyword evidence="15" id="KW-1185">Reference proteome</keyword>
<feature type="disulfide bond" evidence="11">
    <location>
        <begin position="697"/>
        <end position="712"/>
    </location>
</feature>
<feature type="chain" id="PRO_5007729067" description="EGF-like domain-containing protein" evidence="12">
    <location>
        <begin position="21"/>
        <end position="752"/>
    </location>
</feature>
<keyword evidence="7" id="KW-0472">Membrane</keyword>
<evidence type="ECO:0000256" key="8">
    <source>
        <dbReference type="ARBA" id="ARBA00023157"/>
    </source>
</evidence>
<evidence type="ECO:0000256" key="12">
    <source>
        <dbReference type="SAM" id="SignalP"/>
    </source>
</evidence>
<feature type="domain" description="EGF-like" evidence="13">
    <location>
        <begin position="245"/>
        <end position="260"/>
    </location>
</feature>
<reference evidence="15" key="1">
    <citation type="submission" date="2011-08" db="EMBL/GenBank/DDBJ databases">
        <authorList>
            <person name="Rombauts S."/>
        </authorList>
    </citation>
    <scope>NUCLEOTIDE SEQUENCE</scope>
    <source>
        <strain evidence="15">London</strain>
    </source>
</reference>
<dbReference type="CDD" id="cd00112">
    <property type="entry name" value="LDLa"/>
    <property type="match status" value="7"/>
</dbReference>
<dbReference type="SUPFAM" id="SSF57424">
    <property type="entry name" value="LDL receptor-like module"/>
    <property type="match status" value="6"/>
</dbReference>
<protein>
    <recommendedName>
        <fullName evidence="13">EGF-like domain-containing protein</fullName>
    </recommendedName>
</protein>
<evidence type="ECO:0000259" key="13">
    <source>
        <dbReference type="PROSITE" id="PS01186"/>
    </source>
</evidence>
<dbReference type="InterPro" id="IPR000152">
    <property type="entry name" value="EGF-type_Asp/Asn_hydroxyl_site"/>
</dbReference>
<feature type="disulfide bond" evidence="11">
    <location>
        <begin position="657"/>
        <end position="672"/>
    </location>
</feature>
<dbReference type="PROSITE" id="PS50068">
    <property type="entry name" value="LDLRA_2"/>
    <property type="match status" value="7"/>
</dbReference>
<dbReference type="STRING" id="32264.T1KTW9"/>
<dbReference type="KEGG" id="tut:107367356"/>
<dbReference type="GO" id="GO:0043235">
    <property type="term" value="C:receptor complex"/>
    <property type="evidence" value="ECO:0007669"/>
    <property type="project" value="TreeGrafter"/>
</dbReference>
<evidence type="ECO:0000256" key="9">
    <source>
        <dbReference type="ARBA" id="ARBA00023170"/>
    </source>
</evidence>
<feature type="disulfide bond" evidence="11">
    <location>
        <begin position="723"/>
        <end position="741"/>
    </location>
</feature>
<evidence type="ECO:0000256" key="7">
    <source>
        <dbReference type="ARBA" id="ARBA00023136"/>
    </source>
</evidence>
<keyword evidence="2" id="KW-0245">EGF-like domain</keyword>
<keyword evidence="8 11" id="KW-1015">Disulfide bond</keyword>
<dbReference type="SUPFAM" id="SSF57196">
    <property type="entry name" value="EGF/Laminin"/>
    <property type="match status" value="1"/>
</dbReference>
<keyword evidence="6" id="KW-1133">Transmembrane helix</keyword>
<feature type="disulfide bond" evidence="11">
    <location>
        <begin position="192"/>
        <end position="210"/>
    </location>
</feature>
<feature type="disulfide bond" evidence="11">
    <location>
        <begin position="735"/>
        <end position="750"/>
    </location>
</feature>
<dbReference type="GO" id="GO:0006898">
    <property type="term" value="P:receptor-mediated endocytosis"/>
    <property type="evidence" value="ECO:0007669"/>
    <property type="project" value="TreeGrafter"/>
</dbReference>
<keyword evidence="5" id="KW-0677">Repeat</keyword>
<comment type="caution">
    <text evidence="11">Lacks conserved residue(s) required for the propagation of feature annotation.</text>
</comment>
<evidence type="ECO:0000256" key="2">
    <source>
        <dbReference type="ARBA" id="ARBA00022536"/>
    </source>
</evidence>
<feature type="disulfide bond" evidence="11">
    <location>
        <begin position="716"/>
        <end position="728"/>
    </location>
</feature>
<dbReference type="Gene3D" id="2.10.25.10">
    <property type="entry name" value="Laminin"/>
    <property type="match status" value="2"/>
</dbReference>
<dbReference type="Gene3D" id="2.120.10.30">
    <property type="entry name" value="TolB, C-terminal domain"/>
    <property type="match status" value="1"/>
</dbReference>
<reference evidence="14" key="2">
    <citation type="submission" date="2015-06" db="UniProtKB">
        <authorList>
            <consortium name="EnsemblMetazoa"/>
        </authorList>
    </citation>
    <scope>IDENTIFICATION</scope>
</reference>
<sequence length="752" mass="84246">MAVTLFSSVALLLCCQLVTSSVTVGCLKNEYLCPTGACIDKLMVCDGYVDCPGYYDELNCTKSNISRSLNDSCSGFVCKNSACLPRHKVCDGNGDCPYDEDELNCVPDDMVCLKDCGYNEAENVTFELCISNASICDGVADCYDGLDETNCSKIKSSNESKSFSTSRNYNRRRLSQDNSTFIDCGEPNAFDCGDGKCIDKNLTCNRKFDCLGGQDEHDFCDKTPCEAKLCSHYCVFNKSNNGSKCICSDGYQLLPDGLTCEDIDECTLDPFKRPCTHECTNTLGSYRCSCFEGFTSAIEYGFCVPITKKNRCAISAKESYLLTLKDGHIFLRYFKCITDQSPIIVANVTSKVSTFTYDRSSRNIYTYDVAQKSINLIHFNNDTIQFLQLENSTRDLNSLTYDDLTGNLYWIEPFPGLLKIISTKDPNKTIITLSGGLQDANSLALYQERGEMYISMIGSEPKIVVYDLKGEDIRQVDESGSSIHPSSLFVDKFSKRLFWSDFGYQEVYYVSLDGRRGDFGPKEVVHRSTHKIRSMVVYDYKMYLATDNLFIQVDLYDVLSQKEIKKLDSLKERSLIHNDFYVHCSVDFNYRNPCLNDGRGNCSHVCTFIDSTVHCLCPHRMVLDQTKRKCETKNISCSSGEILCKDGLNCYKESKKCDGHKDCDDGSDELDCVTSDCPEGHAKCLDTSKCIPKKWFCDSYLDCSDGSDEKDCAQTCNHGDFNCNASQCIPGSWVCDGIPDCDNGSDEKNCLY</sequence>
<dbReference type="InterPro" id="IPR009030">
    <property type="entry name" value="Growth_fac_rcpt_cys_sf"/>
</dbReference>
<dbReference type="PANTHER" id="PTHR22722:SF5">
    <property type="entry name" value="LOW-DENSITY LIPOPROTEIN RECEPTOR-RELATED PROTEIN 1B"/>
    <property type="match status" value="1"/>
</dbReference>
<dbReference type="SMART" id="SM00192">
    <property type="entry name" value="LDLa"/>
    <property type="match status" value="7"/>
</dbReference>
<evidence type="ECO:0000256" key="3">
    <source>
        <dbReference type="ARBA" id="ARBA00022583"/>
    </source>
</evidence>
<feature type="disulfide bond" evidence="11">
    <location>
        <begin position="78"/>
        <end position="96"/>
    </location>
</feature>
<dbReference type="Gene3D" id="4.10.1220.10">
    <property type="entry name" value="EGF-type module"/>
    <property type="match status" value="1"/>
</dbReference>
<dbReference type="GO" id="GO:0016324">
    <property type="term" value="C:apical plasma membrane"/>
    <property type="evidence" value="ECO:0007669"/>
    <property type="project" value="TreeGrafter"/>
</dbReference>
<dbReference type="SUPFAM" id="SSF57184">
    <property type="entry name" value="Growth factor receptor domain"/>
    <property type="match status" value="1"/>
</dbReference>
<feature type="disulfide bond" evidence="11">
    <location>
        <begin position="33"/>
        <end position="51"/>
    </location>
</feature>
<dbReference type="SUPFAM" id="SSF63825">
    <property type="entry name" value="YWTD domain"/>
    <property type="match status" value="1"/>
</dbReference>
<dbReference type="InterPro" id="IPR051221">
    <property type="entry name" value="LDLR-related"/>
</dbReference>
<comment type="subcellular location">
    <subcellularLocation>
        <location evidence="1">Membrane</location>
        <topology evidence="1">Single-pass type I membrane protein</topology>
    </subcellularLocation>
</comment>
<dbReference type="SMART" id="SM00181">
    <property type="entry name" value="EGF"/>
    <property type="match status" value="3"/>
</dbReference>
<dbReference type="Pfam" id="PF12662">
    <property type="entry name" value="cEGF"/>
    <property type="match status" value="1"/>
</dbReference>
<keyword evidence="3" id="KW-0254">Endocytosis</keyword>
<dbReference type="Proteomes" id="UP000015104">
    <property type="component" value="Unassembled WGS sequence"/>
</dbReference>
<dbReference type="InterPro" id="IPR026823">
    <property type="entry name" value="cEGF"/>
</dbReference>